<reference evidence="3 4" key="1">
    <citation type="submission" date="2023-07" db="EMBL/GenBank/DDBJ databases">
        <title>Genomic Encyclopedia of Type Strains, Phase IV (KMG-IV): sequencing the most valuable type-strain genomes for metagenomic binning, comparative biology and taxonomic classification.</title>
        <authorList>
            <person name="Goeker M."/>
        </authorList>
    </citation>
    <scope>NUCLEOTIDE SEQUENCE [LARGE SCALE GENOMIC DNA]</scope>
    <source>
        <strain evidence="3 4">DSM 19922</strain>
    </source>
</reference>
<evidence type="ECO:0000313" key="3">
    <source>
        <dbReference type="EMBL" id="MDQ0536537.1"/>
    </source>
</evidence>
<keyword evidence="4" id="KW-1185">Reference proteome</keyword>
<dbReference type="InterPro" id="IPR049886">
    <property type="entry name" value="CFI_box_CTERM_dom"/>
</dbReference>
<evidence type="ECO:0000259" key="2">
    <source>
        <dbReference type="Pfam" id="PF13699"/>
    </source>
</evidence>
<evidence type="ECO:0000256" key="1">
    <source>
        <dbReference type="SAM" id="MobiDB-lite"/>
    </source>
</evidence>
<sequence>MEPRFGYDFSRVRIHDNAAAHRSAQEVNADAYTVGSDIVFGAGRYSPASLQGRRLLAHELTHVIQQTGGSGAVTGPAPGMLLQRAPNPLNMATIDELRKRAVTDPAAAEELWRRFSAMTNTQLERYARNDPMAQSIYAQRTVPPRAAVGQGRFSRPEVEGPLTQALAKARAEGPQRVTATSVTPDMETEGGTMGVARTDVPGLDDVIIVGKSPRAGGQVNSNSEFAPPTDPKILPHTHGHAEQAIADRLDLFLRSVAREKLIGRRVWILIEQEPCSTCAQGVVDPKVSPGVLKKLANKYPELAFEIKNLNTSGRIVIEGRPVPSVNRQNVPPATFRARPAAPPEAAAPPLPIPSADTPEIPTPKLGTPKGVGPRTAASEVHAPRTPEAAELPRVPTPLVPERVAPTAAVPEIPTPRTGSGVRAPSIRPRLGSLAAGVALEVLNIGLLLVDLIIQLVIVPYLERIQRKLEESYRKQLSKQIQRYYETNLQPDVDRAMYCALPPIRAIEQSGKQPHVTVSLKVKFGDTSNRFFDNEPPESIFDLFFHSMSIEAATIDDKETPKSSTPLKRSEEKGWTLLSGRYTLFEQTITFSFAAPKSEEIAAQFGGQTPPSCSCFIATACWGTPFAPEVVFLRHYRDRKLRRTLAGRWLIAAYYAVSPPIARWIERRPGARRIVRERALAPLVGLMRRRRWVEDDFPSDYPSLDDLRPRVPAVGRSPSVRERVERLRRYRRMLARSRPAPAQRREPAA</sequence>
<gene>
    <name evidence="3" type="ORF">QO018_005434</name>
</gene>
<comment type="caution">
    <text evidence="3">The sequence shown here is derived from an EMBL/GenBank/DDBJ whole genome shotgun (WGS) entry which is preliminary data.</text>
</comment>
<feature type="region of interest" description="Disordered" evidence="1">
    <location>
        <begin position="327"/>
        <end position="384"/>
    </location>
</feature>
<feature type="domain" description="eCIS core" evidence="2">
    <location>
        <begin position="1"/>
        <end position="69"/>
    </location>
</feature>
<dbReference type="InterPro" id="IPR025295">
    <property type="entry name" value="eCIS_core_dom"/>
</dbReference>
<dbReference type="Proteomes" id="UP001244552">
    <property type="component" value="Unassembled WGS sequence"/>
</dbReference>
<dbReference type="Pfam" id="PF13699">
    <property type="entry name" value="eCIS_core"/>
    <property type="match status" value="1"/>
</dbReference>
<accession>A0ABU0MSW2</accession>
<dbReference type="EMBL" id="JAUSVU010000028">
    <property type="protein sequence ID" value="MDQ0536537.1"/>
    <property type="molecule type" value="Genomic_DNA"/>
</dbReference>
<feature type="region of interest" description="Disordered" evidence="1">
    <location>
        <begin position="168"/>
        <end position="197"/>
    </location>
</feature>
<feature type="compositionally biased region" description="Pro residues" evidence="1">
    <location>
        <begin position="340"/>
        <end position="352"/>
    </location>
</feature>
<organism evidence="3 4">
    <name type="scientific">Azospirillum picis</name>
    <dbReference type="NCBI Taxonomy" id="488438"/>
    <lineage>
        <taxon>Bacteria</taxon>
        <taxon>Pseudomonadati</taxon>
        <taxon>Pseudomonadota</taxon>
        <taxon>Alphaproteobacteria</taxon>
        <taxon>Rhodospirillales</taxon>
        <taxon>Azospirillaceae</taxon>
        <taxon>Azospirillum</taxon>
    </lineage>
</organism>
<protein>
    <recommendedName>
        <fullName evidence="2">eCIS core domain-containing protein</fullName>
    </recommendedName>
</protein>
<evidence type="ECO:0000313" key="4">
    <source>
        <dbReference type="Proteomes" id="UP001244552"/>
    </source>
</evidence>
<proteinExistence type="predicted"/>
<name>A0ABU0MSW2_9PROT</name>
<dbReference type="NCBIfam" id="NF041770">
    <property type="entry name" value="CFI_box_CTERM"/>
    <property type="match status" value="1"/>
</dbReference>